<dbReference type="SMART" id="SM00867">
    <property type="entry name" value="YceI"/>
    <property type="match status" value="1"/>
</dbReference>
<feature type="domain" description="Lipid/polyisoprenoid-binding YceI-like" evidence="1">
    <location>
        <begin position="20"/>
        <end position="177"/>
    </location>
</feature>
<gene>
    <name evidence="2" type="ORF">Aconfl_00950</name>
</gene>
<dbReference type="Proteomes" id="UP001338309">
    <property type="component" value="Unassembled WGS sequence"/>
</dbReference>
<proteinExistence type="predicted"/>
<reference evidence="2 3" key="1">
    <citation type="submission" date="2023-08" db="EMBL/GenBank/DDBJ databases">
        <title>Draft genome sequence of Algoriphagus confluentis.</title>
        <authorList>
            <person name="Takatani N."/>
            <person name="Hosokawa M."/>
            <person name="Sawabe T."/>
        </authorList>
    </citation>
    <scope>NUCLEOTIDE SEQUENCE [LARGE SCALE GENOMIC DNA]</scope>
    <source>
        <strain evidence="2 3">NBRC 111222</strain>
    </source>
</reference>
<dbReference type="PANTHER" id="PTHR34406">
    <property type="entry name" value="PROTEIN YCEI"/>
    <property type="match status" value="1"/>
</dbReference>
<dbReference type="InterPro" id="IPR007372">
    <property type="entry name" value="Lipid/polyisoprenoid-bd_YceI"/>
</dbReference>
<protein>
    <submittedName>
        <fullName evidence="2">YceI family protein</fullName>
    </submittedName>
</protein>
<comment type="caution">
    <text evidence="2">The sequence shown here is derived from an EMBL/GenBank/DDBJ whole genome shotgun (WGS) entry which is preliminary data.</text>
</comment>
<evidence type="ECO:0000313" key="2">
    <source>
        <dbReference type="EMBL" id="GMQ27453.1"/>
    </source>
</evidence>
<sequence>MRSLGFLVLFFLPLFGFSQEYLTKTGSVVFLSTAPLNEFEGKSKVLNGLVDLEKNLLDFYLDLNTLETGIGLRDKHMRENYLETDKYPFAEFTGKMEPVPAMEPGKSYPVRAKGKFKIHGVERDLLVPGTLTLRDDGKIDLKAEFVISLNDYQIEIPKLVFYELAAEQKLTINATLSPKK</sequence>
<dbReference type="InterPro" id="IPR036761">
    <property type="entry name" value="TTHA0802/YceI-like_sf"/>
</dbReference>
<dbReference type="Gene3D" id="2.40.128.110">
    <property type="entry name" value="Lipid/polyisoprenoid-binding, YceI-like"/>
    <property type="match status" value="1"/>
</dbReference>
<dbReference type="RefSeq" id="WP_338222274.1">
    <property type="nucleotide sequence ID" value="NZ_BTPD01000001.1"/>
</dbReference>
<dbReference type="PANTHER" id="PTHR34406:SF1">
    <property type="entry name" value="PROTEIN YCEI"/>
    <property type="match status" value="1"/>
</dbReference>
<dbReference type="Pfam" id="PF04264">
    <property type="entry name" value="YceI"/>
    <property type="match status" value="1"/>
</dbReference>
<evidence type="ECO:0000259" key="1">
    <source>
        <dbReference type="SMART" id="SM00867"/>
    </source>
</evidence>
<accession>A0ABQ6PIF7</accession>
<dbReference type="SUPFAM" id="SSF101874">
    <property type="entry name" value="YceI-like"/>
    <property type="match status" value="1"/>
</dbReference>
<evidence type="ECO:0000313" key="3">
    <source>
        <dbReference type="Proteomes" id="UP001338309"/>
    </source>
</evidence>
<name>A0ABQ6PIF7_9BACT</name>
<keyword evidence="3" id="KW-1185">Reference proteome</keyword>
<organism evidence="2 3">
    <name type="scientific">Algoriphagus confluentis</name>
    <dbReference type="NCBI Taxonomy" id="1697556"/>
    <lineage>
        <taxon>Bacteria</taxon>
        <taxon>Pseudomonadati</taxon>
        <taxon>Bacteroidota</taxon>
        <taxon>Cytophagia</taxon>
        <taxon>Cytophagales</taxon>
        <taxon>Cyclobacteriaceae</taxon>
        <taxon>Algoriphagus</taxon>
    </lineage>
</organism>
<dbReference type="EMBL" id="BTPD01000001">
    <property type="protein sequence ID" value="GMQ27453.1"/>
    <property type="molecule type" value="Genomic_DNA"/>
</dbReference>